<dbReference type="Proteomes" id="UP000603708">
    <property type="component" value="Unassembled WGS sequence"/>
</dbReference>
<evidence type="ECO:0000313" key="3">
    <source>
        <dbReference type="Proteomes" id="UP000603708"/>
    </source>
</evidence>
<gene>
    <name evidence="2" type="ORF">GCM10018793_01160</name>
</gene>
<reference evidence="2" key="2">
    <citation type="submission" date="2020-09" db="EMBL/GenBank/DDBJ databases">
        <authorList>
            <person name="Sun Q."/>
            <person name="Ohkuma M."/>
        </authorList>
    </citation>
    <scope>NUCLEOTIDE SEQUENCE</scope>
    <source>
        <strain evidence="2">JCM 5069</strain>
    </source>
</reference>
<name>A0A919KR48_9ACTN</name>
<feature type="region of interest" description="Disordered" evidence="1">
    <location>
        <begin position="33"/>
        <end position="57"/>
    </location>
</feature>
<evidence type="ECO:0000313" key="2">
    <source>
        <dbReference type="EMBL" id="GHH69147.1"/>
    </source>
</evidence>
<reference evidence="2" key="1">
    <citation type="journal article" date="2014" name="Int. J. Syst. Evol. Microbiol.">
        <title>Complete genome sequence of Corynebacterium casei LMG S-19264T (=DSM 44701T), isolated from a smear-ripened cheese.</title>
        <authorList>
            <consortium name="US DOE Joint Genome Institute (JGI-PGF)"/>
            <person name="Walter F."/>
            <person name="Albersmeier A."/>
            <person name="Kalinowski J."/>
            <person name="Ruckert C."/>
        </authorList>
    </citation>
    <scope>NUCLEOTIDE SEQUENCE</scope>
    <source>
        <strain evidence="2">JCM 5069</strain>
    </source>
</reference>
<feature type="compositionally biased region" description="Low complexity" evidence="1">
    <location>
        <begin position="36"/>
        <end position="55"/>
    </location>
</feature>
<dbReference type="EMBL" id="BNCD01000001">
    <property type="protein sequence ID" value="GHH69147.1"/>
    <property type="molecule type" value="Genomic_DNA"/>
</dbReference>
<accession>A0A919KR48</accession>
<organism evidence="2 3">
    <name type="scientific">Streptomyces sulfonofaciens</name>
    <dbReference type="NCBI Taxonomy" id="68272"/>
    <lineage>
        <taxon>Bacteria</taxon>
        <taxon>Bacillati</taxon>
        <taxon>Actinomycetota</taxon>
        <taxon>Actinomycetes</taxon>
        <taxon>Kitasatosporales</taxon>
        <taxon>Streptomycetaceae</taxon>
        <taxon>Streptomyces</taxon>
    </lineage>
</organism>
<sequence>MGPLRLHPWADVSDLTENDYGHMSVSAFSLTPAALPSRRPGSQGPPGATAATGTPHQHRLGDALRAVRVYVASAFEVAVLGEYLEEAGVLRRR</sequence>
<protein>
    <submittedName>
        <fullName evidence="2">Uncharacterized protein</fullName>
    </submittedName>
</protein>
<proteinExistence type="predicted"/>
<evidence type="ECO:0000256" key="1">
    <source>
        <dbReference type="SAM" id="MobiDB-lite"/>
    </source>
</evidence>
<keyword evidence="3" id="KW-1185">Reference proteome</keyword>
<dbReference type="AlphaFoldDB" id="A0A919KR48"/>
<comment type="caution">
    <text evidence="2">The sequence shown here is derived from an EMBL/GenBank/DDBJ whole genome shotgun (WGS) entry which is preliminary data.</text>
</comment>